<name>A0A0H1R4K0_9HYPH</name>
<organism evidence="1 2">
    <name type="scientific">Microvirga vignae</name>
    <dbReference type="NCBI Taxonomy" id="1225564"/>
    <lineage>
        <taxon>Bacteria</taxon>
        <taxon>Pseudomonadati</taxon>
        <taxon>Pseudomonadota</taxon>
        <taxon>Alphaproteobacteria</taxon>
        <taxon>Hyphomicrobiales</taxon>
        <taxon>Methylobacteriaceae</taxon>
        <taxon>Microvirga</taxon>
    </lineage>
</organism>
<accession>A0A0H1R4K0</accession>
<keyword evidence="2" id="KW-1185">Reference proteome</keyword>
<evidence type="ECO:0000313" key="2">
    <source>
        <dbReference type="Proteomes" id="UP000035489"/>
    </source>
</evidence>
<sequence>MLASRLLGHFLQETVEGSNNPVYMSVEIAATVHFGGVAEGQIPKRLRELVWLRHLGTIHQNRHYRDTALQRGLDLKANEVGFFLDPLLSSSAEPAWPDDGEEDITAFECLLDVPTEIDAKRDAVHIHEHAVGPELCAQPVEDAT</sequence>
<protein>
    <submittedName>
        <fullName evidence="1">Uncharacterized protein</fullName>
    </submittedName>
</protein>
<proteinExistence type="predicted"/>
<dbReference type="AlphaFoldDB" id="A0A0H1R4K0"/>
<comment type="caution">
    <text evidence="1">The sequence shown here is derived from an EMBL/GenBank/DDBJ whole genome shotgun (WGS) entry which is preliminary data.</text>
</comment>
<dbReference type="Proteomes" id="UP000035489">
    <property type="component" value="Unassembled WGS sequence"/>
</dbReference>
<dbReference type="EMBL" id="LCYG01000095">
    <property type="protein sequence ID" value="KLK90145.1"/>
    <property type="molecule type" value="Genomic_DNA"/>
</dbReference>
<reference evidence="1 2" key="1">
    <citation type="submission" date="2015-05" db="EMBL/GenBank/DDBJ databases">
        <title>Draft genome sequence of Microvirga vignae strain BR3299, a novel nitrogen fixing bacteria isolated from Brazil semi-aired region.</title>
        <authorList>
            <person name="Zilli J.E."/>
            <person name="Passos S.R."/>
            <person name="Leite J."/>
            <person name="Baldani J.I."/>
            <person name="Xavier G.R."/>
            <person name="Rumjaneck N.G."/>
            <person name="Simoes-Araujo J.L."/>
        </authorList>
    </citation>
    <scope>NUCLEOTIDE SEQUENCE [LARGE SCALE GENOMIC DNA]</scope>
    <source>
        <strain evidence="1 2">BR3299</strain>
    </source>
</reference>
<evidence type="ECO:0000313" key="1">
    <source>
        <dbReference type="EMBL" id="KLK90145.1"/>
    </source>
</evidence>
<gene>
    <name evidence="1" type="ORF">AA309_27410</name>
</gene>